<dbReference type="EMBL" id="JWZT01001836">
    <property type="protein sequence ID" value="KII71129.1"/>
    <property type="molecule type" value="Genomic_DNA"/>
</dbReference>
<protein>
    <recommendedName>
        <fullName evidence="3">Tc1-like transposase DDE domain-containing protein</fullName>
    </recommendedName>
</protein>
<evidence type="ECO:0008006" key="3">
    <source>
        <dbReference type="Google" id="ProtNLM"/>
    </source>
</evidence>
<organism evidence="1 2">
    <name type="scientific">Thelohanellus kitauei</name>
    <name type="common">Myxosporean</name>
    <dbReference type="NCBI Taxonomy" id="669202"/>
    <lineage>
        <taxon>Eukaryota</taxon>
        <taxon>Metazoa</taxon>
        <taxon>Cnidaria</taxon>
        <taxon>Myxozoa</taxon>
        <taxon>Myxosporea</taxon>
        <taxon>Bivalvulida</taxon>
        <taxon>Platysporina</taxon>
        <taxon>Myxobolidae</taxon>
        <taxon>Thelohanellus</taxon>
    </lineage>
</organism>
<keyword evidence="2" id="KW-1185">Reference proteome</keyword>
<dbReference type="Proteomes" id="UP000031668">
    <property type="component" value="Unassembled WGS sequence"/>
</dbReference>
<sequence length="124" mass="14463">MTKTENIILDNVRSYHVTEVHEVVESQGHQIFLITHYSSQLTSFKLLFSKLKSVEKSNMSILDRKYPIMNHLYSIESGCGNRLCRLDEGKKTLSSNPKLAYWPIIKQIIVEWINHCPWFPINKA</sequence>
<accession>A0A0C2J036</accession>
<comment type="caution">
    <text evidence="1">The sequence shown here is derived from an EMBL/GenBank/DDBJ whole genome shotgun (WGS) entry which is preliminary data.</text>
</comment>
<dbReference type="AlphaFoldDB" id="A0A0C2J036"/>
<evidence type="ECO:0000313" key="2">
    <source>
        <dbReference type="Proteomes" id="UP000031668"/>
    </source>
</evidence>
<evidence type="ECO:0000313" key="1">
    <source>
        <dbReference type="EMBL" id="KII71129.1"/>
    </source>
</evidence>
<name>A0A0C2J036_THEKT</name>
<proteinExistence type="predicted"/>
<reference evidence="1 2" key="1">
    <citation type="journal article" date="2014" name="Genome Biol. Evol.">
        <title>The genome of the myxosporean Thelohanellus kitauei shows adaptations to nutrient acquisition within its fish host.</title>
        <authorList>
            <person name="Yang Y."/>
            <person name="Xiong J."/>
            <person name="Zhou Z."/>
            <person name="Huo F."/>
            <person name="Miao W."/>
            <person name="Ran C."/>
            <person name="Liu Y."/>
            <person name="Zhang J."/>
            <person name="Feng J."/>
            <person name="Wang M."/>
            <person name="Wang M."/>
            <person name="Wang L."/>
            <person name="Yao B."/>
        </authorList>
    </citation>
    <scope>NUCLEOTIDE SEQUENCE [LARGE SCALE GENOMIC DNA]</scope>
    <source>
        <strain evidence="1">Wuqing</strain>
    </source>
</reference>
<gene>
    <name evidence="1" type="ORF">RF11_09148</name>
</gene>